<sequence length="908" mass="99664">MFDTTAQIIRHRLGGGITVDCTPPPVVGILAATSSILYASLIFGTVRAGCTAFPLSTRNSDVAIAHLIAESGVQYLLVSQDAHMQDIAHKANTVLYSRNMHINIIPIPTYEEISVDEHVDLEVLPPLQAIDDQRVLIIAHSSGSTSFPKVIPFTHKYLITIIGSSHADFSSTVQSTHGSAMFHAMGIFSIIRAASCGIILSLFPPTTNLVIATPERLLTSALATKSTTISCPPIFLEHWARDPVSIEKLRSFSRVVSRGPLAQPVGDALHRKGVHLMTGYGITELGLISQTVTEAPHTNDWQYFQFLSTTDPVFVPVDSDGTGSVFQLIIKQCATNCLALPNTEVDGVPAFDTKDLVQRHPTNPALYRVHGRVDDQIMHSNGEKTNPGPIEQILAQDPRVKAAIMFGRERPHAGVIITPSEDVRDMQLFRNAIWPTVEQANTFAPSHSRIFKDMIVLATLSRPFQMTPKGTPRRGAILEDYEKDIDAAYGAFDNNAAPSAVSRARGEISMHDALEIVRGHVHANVRPRISDHENLFDAGADSLLAARIWRGIMDALGGRLPLAVLQALPNDVVFTSPTVAQLASFIYGVVCATVLPPKHTGNHDTPYANVPWSILDSKDITIVRLREPAAGEPPLILIHGAGGLIDSFVYMQTHFRTGLWAIQGTSETPLTSFVAQTNFYYRKIKEAQPTGPYRIGGYSAGGFMACRIAKLLEAHGDEVIQLALIDTSPFLGVIPRVGDDYTPETDFADMPTLRVHQERGVRGLCTMMRGYKDQWWPKFADCAWERWNGRMPAEDMSELMATVYENIIGAMAQAFEFVLSLAGEHRGYADVVRGMIAWMQEVRAPVTLYKASHGLFAGVAPEAQQEWWALGLDWCCADLRVVAVEVEADHIEILICNELVEDLQKVVT</sequence>
<dbReference type="Gene3D" id="3.40.50.1820">
    <property type="entry name" value="alpha/beta hydrolase"/>
    <property type="match status" value="1"/>
</dbReference>
<dbReference type="InterPro" id="IPR036736">
    <property type="entry name" value="ACP-like_sf"/>
</dbReference>
<dbReference type="SUPFAM" id="SSF56801">
    <property type="entry name" value="Acetyl-CoA synthetase-like"/>
    <property type="match status" value="1"/>
</dbReference>
<accession>A0AAD7JA46</accession>
<dbReference type="Pfam" id="PF00975">
    <property type="entry name" value="Thioesterase"/>
    <property type="match status" value="1"/>
</dbReference>
<feature type="domain" description="Carrier" evidence="3">
    <location>
        <begin position="507"/>
        <end position="590"/>
    </location>
</feature>
<dbReference type="InterPro" id="IPR009081">
    <property type="entry name" value="PP-bd_ACP"/>
</dbReference>
<gene>
    <name evidence="4" type="ORF">B0H16DRAFT_1720950</name>
</gene>
<evidence type="ECO:0000256" key="2">
    <source>
        <dbReference type="ARBA" id="ARBA00022553"/>
    </source>
</evidence>
<dbReference type="InterPro" id="IPR020806">
    <property type="entry name" value="PKS_PP-bd"/>
</dbReference>
<reference evidence="4" key="1">
    <citation type="submission" date="2023-03" db="EMBL/GenBank/DDBJ databases">
        <title>Massive genome expansion in bonnet fungi (Mycena s.s.) driven by repeated elements and novel gene families across ecological guilds.</title>
        <authorList>
            <consortium name="Lawrence Berkeley National Laboratory"/>
            <person name="Harder C.B."/>
            <person name="Miyauchi S."/>
            <person name="Viragh M."/>
            <person name="Kuo A."/>
            <person name="Thoen E."/>
            <person name="Andreopoulos B."/>
            <person name="Lu D."/>
            <person name="Skrede I."/>
            <person name="Drula E."/>
            <person name="Henrissat B."/>
            <person name="Morin E."/>
            <person name="Kohler A."/>
            <person name="Barry K."/>
            <person name="LaButti K."/>
            <person name="Morin E."/>
            <person name="Salamov A."/>
            <person name="Lipzen A."/>
            <person name="Mereny Z."/>
            <person name="Hegedus B."/>
            <person name="Baldrian P."/>
            <person name="Stursova M."/>
            <person name="Weitz H."/>
            <person name="Taylor A."/>
            <person name="Grigoriev I.V."/>
            <person name="Nagy L.G."/>
            <person name="Martin F."/>
            <person name="Kauserud H."/>
        </authorList>
    </citation>
    <scope>NUCLEOTIDE SEQUENCE</scope>
    <source>
        <strain evidence="4">CBHHK182m</strain>
    </source>
</reference>
<evidence type="ECO:0000313" key="5">
    <source>
        <dbReference type="Proteomes" id="UP001215598"/>
    </source>
</evidence>
<dbReference type="SMART" id="SM00823">
    <property type="entry name" value="PKS_PP"/>
    <property type="match status" value="1"/>
</dbReference>
<dbReference type="Gene3D" id="1.10.1200.10">
    <property type="entry name" value="ACP-like"/>
    <property type="match status" value="1"/>
</dbReference>
<keyword evidence="1" id="KW-0596">Phosphopantetheine</keyword>
<dbReference type="PANTHER" id="PTHR43439:SF2">
    <property type="entry name" value="ENZYME, PUTATIVE (JCVI)-RELATED"/>
    <property type="match status" value="1"/>
</dbReference>
<dbReference type="Gene3D" id="3.40.50.12780">
    <property type="entry name" value="N-terminal domain of ligase-like"/>
    <property type="match status" value="1"/>
</dbReference>
<organism evidence="4 5">
    <name type="scientific">Mycena metata</name>
    <dbReference type="NCBI Taxonomy" id="1033252"/>
    <lineage>
        <taxon>Eukaryota</taxon>
        <taxon>Fungi</taxon>
        <taxon>Dikarya</taxon>
        <taxon>Basidiomycota</taxon>
        <taxon>Agaricomycotina</taxon>
        <taxon>Agaricomycetes</taxon>
        <taxon>Agaricomycetidae</taxon>
        <taxon>Agaricales</taxon>
        <taxon>Marasmiineae</taxon>
        <taxon>Mycenaceae</taxon>
        <taxon>Mycena</taxon>
    </lineage>
</organism>
<evidence type="ECO:0000313" key="4">
    <source>
        <dbReference type="EMBL" id="KAJ7758347.1"/>
    </source>
</evidence>
<dbReference type="InterPro" id="IPR000873">
    <property type="entry name" value="AMP-dep_synth/lig_dom"/>
</dbReference>
<keyword evidence="2" id="KW-0597">Phosphoprotein</keyword>
<keyword evidence="5" id="KW-1185">Reference proteome</keyword>
<dbReference type="Pfam" id="PF23562">
    <property type="entry name" value="AMP-binding_C_3"/>
    <property type="match status" value="1"/>
</dbReference>
<dbReference type="InterPro" id="IPR051414">
    <property type="entry name" value="Adenylate-forming_Reductase"/>
</dbReference>
<dbReference type="GO" id="GO:0031177">
    <property type="term" value="F:phosphopantetheine binding"/>
    <property type="evidence" value="ECO:0007669"/>
    <property type="project" value="InterPro"/>
</dbReference>
<evidence type="ECO:0000259" key="3">
    <source>
        <dbReference type="PROSITE" id="PS50075"/>
    </source>
</evidence>
<dbReference type="Pfam" id="PF00550">
    <property type="entry name" value="PP-binding"/>
    <property type="match status" value="1"/>
</dbReference>
<evidence type="ECO:0000256" key="1">
    <source>
        <dbReference type="ARBA" id="ARBA00022450"/>
    </source>
</evidence>
<dbReference type="InterPro" id="IPR001031">
    <property type="entry name" value="Thioesterase"/>
</dbReference>
<protein>
    <recommendedName>
        <fullName evidence="3">Carrier domain-containing protein</fullName>
    </recommendedName>
</protein>
<dbReference type="Pfam" id="PF00501">
    <property type="entry name" value="AMP-binding"/>
    <property type="match status" value="1"/>
</dbReference>
<proteinExistence type="predicted"/>
<dbReference type="SUPFAM" id="SSF53474">
    <property type="entry name" value="alpha/beta-Hydrolases"/>
    <property type="match status" value="1"/>
</dbReference>
<dbReference type="InterPro" id="IPR029058">
    <property type="entry name" value="AB_hydrolase_fold"/>
</dbReference>
<dbReference type="PROSITE" id="PS00455">
    <property type="entry name" value="AMP_BINDING"/>
    <property type="match status" value="1"/>
</dbReference>
<dbReference type="AlphaFoldDB" id="A0AAD7JA46"/>
<dbReference type="InterPro" id="IPR020845">
    <property type="entry name" value="AMP-binding_CS"/>
</dbReference>
<dbReference type="PANTHER" id="PTHR43439">
    <property type="entry name" value="PHENYLACETATE-COENZYME A LIGASE"/>
    <property type="match status" value="1"/>
</dbReference>
<comment type="caution">
    <text evidence="4">The sequence shown here is derived from an EMBL/GenBank/DDBJ whole genome shotgun (WGS) entry which is preliminary data.</text>
</comment>
<dbReference type="EMBL" id="JARKIB010000042">
    <property type="protein sequence ID" value="KAJ7758347.1"/>
    <property type="molecule type" value="Genomic_DNA"/>
</dbReference>
<dbReference type="InterPro" id="IPR042099">
    <property type="entry name" value="ANL_N_sf"/>
</dbReference>
<dbReference type="Proteomes" id="UP001215598">
    <property type="component" value="Unassembled WGS sequence"/>
</dbReference>
<name>A0AAD7JA46_9AGAR</name>
<dbReference type="SUPFAM" id="SSF47336">
    <property type="entry name" value="ACP-like"/>
    <property type="match status" value="1"/>
</dbReference>
<dbReference type="PROSITE" id="PS50075">
    <property type="entry name" value="CARRIER"/>
    <property type="match status" value="1"/>
</dbReference>